<keyword evidence="3" id="KW-1185">Reference proteome</keyword>
<name>A0A4C1TLH3_EUMVA</name>
<dbReference type="Proteomes" id="UP000299102">
    <property type="component" value="Unassembled WGS sequence"/>
</dbReference>
<dbReference type="AlphaFoldDB" id="A0A4C1TLH3"/>
<feature type="compositionally biased region" description="Basic and acidic residues" evidence="1">
    <location>
        <begin position="100"/>
        <end position="118"/>
    </location>
</feature>
<accession>A0A4C1TLH3</accession>
<feature type="region of interest" description="Disordered" evidence="1">
    <location>
        <begin position="53"/>
        <end position="145"/>
    </location>
</feature>
<proteinExistence type="predicted"/>
<sequence>MTCPNACPIREAFFFLPHTKRDLMSPRKLKSPRRKTKWKVISERGQRVRFHWPARGAAQRRDRSRAALLSTAGRRSGRVRSKTPRDRSSKPCVMDTGASDPRDAAEVRTLQSDRSRDDQFEELPERGMMVLKTKLYSHQPPSDIE</sequence>
<evidence type="ECO:0000256" key="1">
    <source>
        <dbReference type="SAM" id="MobiDB-lite"/>
    </source>
</evidence>
<gene>
    <name evidence="2" type="ORF">EVAR_80531_1</name>
</gene>
<reference evidence="2 3" key="1">
    <citation type="journal article" date="2019" name="Commun. Biol.">
        <title>The bagworm genome reveals a unique fibroin gene that provides high tensile strength.</title>
        <authorList>
            <person name="Kono N."/>
            <person name="Nakamura H."/>
            <person name="Ohtoshi R."/>
            <person name="Tomita M."/>
            <person name="Numata K."/>
            <person name="Arakawa K."/>
        </authorList>
    </citation>
    <scope>NUCLEOTIDE SEQUENCE [LARGE SCALE GENOMIC DNA]</scope>
</reference>
<evidence type="ECO:0000313" key="2">
    <source>
        <dbReference type="EMBL" id="GBP15353.1"/>
    </source>
</evidence>
<evidence type="ECO:0000313" key="3">
    <source>
        <dbReference type="Proteomes" id="UP000299102"/>
    </source>
</evidence>
<organism evidence="2 3">
    <name type="scientific">Eumeta variegata</name>
    <name type="common">Bagworm moth</name>
    <name type="synonym">Eumeta japonica</name>
    <dbReference type="NCBI Taxonomy" id="151549"/>
    <lineage>
        <taxon>Eukaryota</taxon>
        <taxon>Metazoa</taxon>
        <taxon>Ecdysozoa</taxon>
        <taxon>Arthropoda</taxon>
        <taxon>Hexapoda</taxon>
        <taxon>Insecta</taxon>
        <taxon>Pterygota</taxon>
        <taxon>Neoptera</taxon>
        <taxon>Endopterygota</taxon>
        <taxon>Lepidoptera</taxon>
        <taxon>Glossata</taxon>
        <taxon>Ditrysia</taxon>
        <taxon>Tineoidea</taxon>
        <taxon>Psychidae</taxon>
        <taxon>Oiketicinae</taxon>
        <taxon>Eumeta</taxon>
    </lineage>
</organism>
<protein>
    <submittedName>
        <fullName evidence="2">Uncharacterized protein</fullName>
    </submittedName>
</protein>
<comment type="caution">
    <text evidence="2">The sequence shown here is derived from an EMBL/GenBank/DDBJ whole genome shotgun (WGS) entry which is preliminary data.</text>
</comment>
<dbReference type="EMBL" id="BGZK01000071">
    <property type="protein sequence ID" value="GBP15353.1"/>
    <property type="molecule type" value="Genomic_DNA"/>
</dbReference>